<dbReference type="STRING" id="58114.SAMN05216270_102187"/>
<gene>
    <name evidence="1" type="ORF">SAMN05216270_102187</name>
</gene>
<reference evidence="2" key="1">
    <citation type="submission" date="2016-10" db="EMBL/GenBank/DDBJ databases">
        <authorList>
            <person name="Varghese N."/>
            <person name="Submissions S."/>
        </authorList>
    </citation>
    <scope>NUCLEOTIDE SEQUENCE [LARGE SCALE GENOMIC DNA]</scope>
    <source>
        <strain evidence="2">CGMCC 4.3516</strain>
    </source>
</reference>
<keyword evidence="2" id="KW-1185">Reference proteome</keyword>
<organism evidence="1 2">
    <name type="scientific">Glycomyces harbinensis</name>
    <dbReference type="NCBI Taxonomy" id="58114"/>
    <lineage>
        <taxon>Bacteria</taxon>
        <taxon>Bacillati</taxon>
        <taxon>Actinomycetota</taxon>
        <taxon>Actinomycetes</taxon>
        <taxon>Glycomycetales</taxon>
        <taxon>Glycomycetaceae</taxon>
        <taxon>Glycomyces</taxon>
    </lineage>
</organism>
<dbReference type="Pfam" id="PF14078">
    <property type="entry name" value="DUF4259"/>
    <property type="match status" value="1"/>
</dbReference>
<dbReference type="InterPro" id="IPR025355">
    <property type="entry name" value="DUF4259"/>
</dbReference>
<dbReference type="RefSeq" id="WP_091029217.1">
    <property type="nucleotide sequence ID" value="NZ_FNAD01000002.1"/>
</dbReference>
<sequence>MGAWDYGPFDNDGAWDCVGALAKDDPAKVAEQLTEAMGEVLDNEDYIENPEAQGAVAAAVLIANRLGAPAANDRIAEILEAHPFTATDELRTQALRVLDRLREPDTNEWHDLWLDSGALEKVLDLLAPYREVLAGTANA</sequence>
<dbReference type="EMBL" id="FNAD01000002">
    <property type="protein sequence ID" value="SDD18156.1"/>
    <property type="molecule type" value="Genomic_DNA"/>
</dbReference>
<proteinExistence type="predicted"/>
<dbReference type="OrthoDB" id="73183at2"/>
<accession>A0A1G6SPT5</accession>
<name>A0A1G6SPT5_9ACTN</name>
<protein>
    <recommendedName>
        <fullName evidence="3">DUF4259 domain-containing protein</fullName>
    </recommendedName>
</protein>
<evidence type="ECO:0008006" key="3">
    <source>
        <dbReference type="Google" id="ProtNLM"/>
    </source>
</evidence>
<dbReference type="AlphaFoldDB" id="A0A1G6SPT5"/>
<dbReference type="Proteomes" id="UP000198949">
    <property type="component" value="Unassembled WGS sequence"/>
</dbReference>
<evidence type="ECO:0000313" key="2">
    <source>
        <dbReference type="Proteomes" id="UP000198949"/>
    </source>
</evidence>
<evidence type="ECO:0000313" key="1">
    <source>
        <dbReference type="EMBL" id="SDD18156.1"/>
    </source>
</evidence>